<reference evidence="7 8" key="1">
    <citation type="submission" date="2012-11" db="EMBL/GenBank/DDBJ databases">
        <title>The complete genome sequence of Corynebacterium maris Coryn-1 (=DSM 45190).</title>
        <authorList>
            <person name="Schaffert L."/>
            <person name="Albersmeier A."/>
            <person name="Kalinowski J."/>
            <person name="Ruckert C."/>
        </authorList>
    </citation>
    <scope>NUCLEOTIDE SEQUENCE [LARGE SCALE GENOMIC DNA]</scope>
    <source>
        <strain evidence="8">Coryn-1</strain>
    </source>
</reference>
<evidence type="ECO:0000313" key="7">
    <source>
        <dbReference type="EMBL" id="AGS34969.1"/>
    </source>
</evidence>
<dbReference type="STRING" id="1224163.B841_07480"/>
<dbReference type="SUPFAM" id="SSF81296">
    <property type="entry name" value="E set domains"/>
    <property type="match status" value="1"/>
</dbReference>
<dbReference type="InterPro" id="IPR007348">
    <property type="entry name" value="CopC_dom"/>
</dbReference>
<dbReference type="Proteomes" id="UP000015388">
    <property type="component" value="Chromosome"/>
</dbReference>
<dbReference type="eggNOG" id="COG2372">
    <property type="taxonomic scope" value="Bacteria"/>
</dbReference>
<protein>
    <recommendedName>
        <fullName evidence="6">CopC domain-containing protein</fullName>
    </recommendedName>
</protein>
<dbReference type="RefSeq" id="WP_020934902.1">
    <property type="nucleotide sequence ID" value="NC_021915.1"/>
</dbReference>
<dbReference type="KEGG" id="cmd:B841_07480"/>
<dbReference type="PATRIC" id="fig|1224163.3.peg.1503"/>
<evidence type="ECO:0000256" key="2">
    <source>
        <dbReference type="ARBA" id="ARBA00023008"/>
    </source>
</evidence>
<dbReference type="Pfam" id="PF04234">
    <property type="entry name" value="CopC"/>
    <property type="match status" value="1"/>
</dbReference>
<evidence type="ECO:0000313" key="8">
    <source>
        <dbReference type="Proteomes" id="UP000015388"/>
    </source>
</evidence>
<sequence length="188" mass="19312">MFPRVRSRVAFVATAFAATAAVAGAPLVGAHDVVVGGDPADGEVLQEFPGSVTLEFSGEPRDGFNTFAITEAESGETVYSGEPTVSGRDVSLELPQDLDAGSGDYNLGFQITSSDGHSTRGMTTFSVADDGEAASAPAEGNDEAEASETTEDEGEGLSTTLQIVLAAVGVLVLLSVVAMAVARQRRNR</sequence>
<evidence type="ECO:0000256" key="4">
    <source>
        <dbReference type="SAM" id="Phobius"/>
    </source>
</evidence>
<accession>S5SUV4</accession>
<keyword evidence="1 5" id="KW-0732">Signal</keyword>
<evidence type="ECO:0000256" key="1">
    <source>
        <dbReference type="ARBA" id="ARBA00022729"/>
    </source>
</evidence>
<evidence type="ECO:0000256" key="5">
    <source>
        <dbReference type="SAM" id="SignalP"/>
    </source>
</evidence>
<dbReference type="InterPro" id="IPR014756">
    <property type="entry name" value="Ig_E-set"/>
</dbReference>
<feature type="domain" description="CopC" evidence="6">
    <location>
        <begin position="31"/>
        <end position="127"/>
    </location>
</feature>
<keyword evidence="4" id="KW-0812">Transmembrane</keyword>
<feature type="chain" id="PRO_5038587443" description="CopC domain-containing protein" evidence="5">
    <location>
        <begin position="21"/>
        <end position="188"/>
    </location>
</feature>
<dbReference type="EMBL" id="CP003924">
    <property type="protein sequence ID" value="AGS34969.1"/>
    <property type="molecule type" value="Genomic_DNA"/>
</dbReference>
<gene>
    <name evidence="7" type="ORF">B841_07480</name>
</gene>
<dbReference type="GO" id="GO:0046688">
    <property type="term" value="P:response to copper ion"/>
    <property type="evidence" value="ECO:0007669"/>
    <property type="project" value="InterPro"/>
</dbReference>
<evidence type="ECO:0000256" key="3">
    <source>
        <dbReference type="SAM" id="MobiDB-lite"/>
    </source>
</evidence>
<dbReference type="HOGENOM" id="CLU_087859_1_1_11"/>
<feature type="region of interest" description="Disordered" evidence="3">
    <location>
        <begin position="132"/>
        <end position="155"/>
    </location>
</feature>
<dbReference type="InterPro" id="IPR014755">
    <property type="entry name" value="Cu-Rt/internalin_Ig-like"/>
</dbReference>
<keyword evidence="4" id="KW-0472">Membrane</keyword>
<dbReference type="GO" id="GO:0042597">
    <property type="term" value="C:periplasmic space"/>
    <property type="evidence" value="ECO:0007669"/>
    <property type="project" value="InterPro"/>
</dbReference>
<feature type="transmembrane region" description="Helical" evidence="4">
    <location>
        <begin position="161"/>
        <end position="182"/>
    </location>
</feature>
<dbReference type="AlphaFoldDB" id="S5SUV4"/>
<proteinExistence type="predicted"/>
<dbReference type="GO" id="GO:0005507">
    <property type="term" value="F:copper ion binding"/>
    <property type="evidence" value="ECO:0007669"/>
    <property type="project" value="InterPro"/>
</dbReference>
<evidence type="ECO:0000259" key="6">
    <source>
        <dbReference type="Pfam" id="PF04234"/>
    </source>
</evidence>
<feature type="signal peptide" evidence="5">
    <location>
        <begin position="1"/>
        <end position="20"/>
    </location>
</feature>
<dbReference type="OrthoDB" id="5242236at2"/>
<keyword evidence="2" id="KW-0186">Copper</keyword>
<organism evidence="7 8">
    <name type="scientific">Corynebacterium maris DSM 45190</name>
    <dbReference type="NCBI Taxonomy" id="1224163"/>
    <lineage>
        <taxon>Bacteria</taxon>
        <taxon>Bacillati</taxon>
        <taxon>Actinomycetota</taxon>
        <taxon>Actinomycetes</taxon>
        <taxon>Mycobacteriales</taxon>
        <taxon>Corynebacteriaceae</taxon>
        <taxon>Corynebacterium</taxon>
    </lineage>
</organism>
<name>S5SUV4_9CORY</name>
<dbReference type="Gene3D" id="2.60.40.1220">
    <property type="match status" value="1"/>
</dbReference>
<keyword evidence="4" id="KW-1133">Transmembrane helix</keyword>
<feature type="compositionally biased region" description="Acidic residues" evidence="3">
    <location>
        <begin position="140"/>
        <end position="155"/>
    </location>
</feature>
<keyword evidence="8" id="KW-1185">Reference proteome</keyword>